<keyword evidence="2" id="KW-1185">Reference proteome</keyword>
<gene>
    <name evidence="1" type="ORF">C8N40_10940</name>
</gene>
<evidence type="ECO:0000313" key="2">
    <source>
        <dbReference type="Proteomes" id="UP000244225"/>
    </source>
</evidence>
<protein>
    <submittedName>
        <fullName evidence="1">Uncharacterized protein</fullName>
    </submittedName>
</protein>
<name>A0A2T5YDZ5_9BACT</name>
<dbReference type="AlphaFoldDB" id="A0A2T5YDZ5"/>
<proteinExistence type="predicted"/>
<dbReference type="EMBL" id="QBKI01000009">
    <property type="protein sequence ID" value="PTX14942.1"/>
    <property type="molecule type" value="Genomic_DNA"/>
</dbReference>
<comment type="caution">
    <text evidence="1">The sequence shown here is derived from an EMBL/GenBank/DDBJ whole genome shotgun (WGS) entry which is preliminary data.</text>
</comment>
<organism evidence="1 2">
    <name type="scientific">Pontibacter mucosus</name>
    <dbReference type="NCBI Taxonomy" id="1649266"/>
    <lineage>
        <taxon>Bacteria</taxon>
        <taxon>Pseudomonadati</taxon>
        <taxon>Bacteroidota</taxon>
        <taxon>Cytophagia</taxon>
        <taxon>Cytophagales</taxon>
        <taxon>Hymenobacteraceae</taxon>
        <taxon>Pontibacter</taxon>
    </lineage>
</organism>
<dbReference type="Proteomes" id="UP000244225">
    <property type="component" value="Unassembled WGS sequence"/>
</dbReference>
<sequence length="81" mass="9605">MFRNAYIYLLQSDTQSLMQTLDYRETLYTTDRTTEKYLIFKFILELLLHQNPRQLVRLCPTHQYSLSCSRHTTSAASPLTN</sequence>
<accession>A0A2T5YDZ5</accession>
<reference evidence="1 2" key="1">
    <citation type="submission" date="2018-04" db="EMBL/GenBank/DDBJ databases">
        <title>Genomic Encyclopedia of Archaeal and Bacterial Type Strains, Phase II (KMG-II): from individual species to whole genera.</title>
        <authorList>
            <person name="Goeker M."/>
        </authorList>
    </citation>
    <scope>NUCLEOTIDE SEQUENCE [LARGE SCALE GENOMIC DNA]</scope>
    <source>
        <strain evidence="1 2">DSM 100162</strain>
    </source>
</reference>
<evidence type="ECO:0000313" key="1">
    <source>
        <dbReference type="EMBL" id="PTX14942.1"/>
    </source>
</evidence>